<dbReference type="Proteomes" id="UP000030671">
    <property type="component" value="Unassembled WGS sequence"/>
</dbReference>
<evidence type="ECO:0000313" key="2">
    <source>
        <dbReference type="Proteomes" id="UP000030671"/>
    </source>
</evidence>
<name>W4KE38_HETIT</name>
<evidence type="ECO:0000313" key="1">
    <source>
        <dbReference type="EMBL" id="ETW83301.1"/>
    </source>
</evidence>
<sequence>MSNAILQDKRCFRIGSGDWVEKYNLQLRMENTKAKAPNHEDRIEILIAEFHRLFIAGSWDTVRPAVSITIRSLILKAFIEGGMKKTDAESVKMYDKALAILRWGREQWCDIPREERGTAWAEDRNSIEFTLKGLLEESDSIIDEIRSGPAGNSNLAFNMAFYDYIEGSALAMKGFCYNHIPRQGKLGSVDKILDSLKQSAKCYFEAAEKFPQDDELHGG</sequence>
<accession>W4KE38</accession>
<dbReference type="STRING" id="747525.W4KE38"/>
<reference evidence="1 2" key="1">
    <citation type="journal article" date="2012" name="New Phytol.">
        <title>Insight into trade-off between wood decay and parasitism from the genome of a fungal forest pathogen.</title>
        <authorList>
            <person name="Olson A."/>
            <person name="Aerts A."/>
            <person name="Asiegbu F."/>
            <person name="Belbahri L."/>
            <person name="Bouzid O."/>
            <person name="Broberg A."/>
            <person name="Canback B."/>
            <person name="Coutinho P.M."/>
            <person name="Cullen D."/>
            <person name="Dalman K."/>
            <person name="Deflorio G."/>
            <person name="van Diepen L.T."/>
            <person name="Dunand C."/>
            <person name="Duplessis S."/>
            <person name="Durling M."/>
            <person name="Gonthier P."/>
            <person name="Grimwood J."/>
            <person name="Fossdal C.G."/>
            <person name="Hansson D."/>
            <person name="Henrissat B."/>
            <person name="Hietala A."/>
            <person name="Himmelstrand K."/>
            <person name="Hoffmeister D."/>
            <person name="Hogberg N."/>
            <person name="James T.Y."/>
            <person name="Karlsson M."/>
            <person name="Kohler A."/>
            <person name="Kues U."/>
            <person name="Lee Y.H."/>
            <person name="Lin Y.C."/>
            <person name="Lind M."/>
            <person name="Lindquist E."/>
            <person name="Lombard V."/>
            <person name="Lucas S."/>
            <person name="Lunden K."/>
            <person name="Morin E."/>
            <person name="Murat C."/>
            <person name="Park J."/>
            <person name="Raffaello T."/>
            <person name="Rouze P."/>
            <person name="Salamov A."/>
            <person name="Schmutz J."/>
            <person name="Solheim H."/>
            <person name="Stahlberg J."/>
            <person name="Velez H."/>
            <person name="de Vries R.P."/>
            <person name="Wiebenga A."/>
            <person name="Woodward S."/>
            <person name="Yakovlev I."/>
            <person name="Garbelotto M."/>
            <person name="Martin F."/>
            <person name="Grigoriev I.V."/>
            <person name="Stenlid J."/>
        </authorList>
    </citation>
    <scope>NUCLEOTIDE SEQUENCE [LARGE SCALE GENOMIC DNA]</scope>
    <source>
        <strain evidence="1 2">TC 32-1</strain>
    </source>
</reference>
<dbReference type="HOGENOM" id="CLU_1261659_0_0_1"/>
<dbReference type="GeneID" id="20674127"/>
<keyword evidence="2" id="KW-1185">Reference proteome</keyword>
<organism evidence="1 2">
    <name type="scientific">Heterobasidion irregulare (strain TC 32-1)</name>
    <dbReference type="NCBI Taxonomy" id="747525"/>
    <lineage>
        <taxon>Eukaryota</taxon>
        <taxon>Fungi</taxon>
        <taxon>Dikarya</taxon>
        <taxon>Basidiomycota</taxon>
        <taxon>Agaricomycotina</taxon>
        <taxon>Agaricomycetes</taxon>
        <taxon>Russulales</taxon>
        <taxon>Bondarzewiaceae</taxon>
        <taxon>Heterobasidion</taxon>
        <taxon>Heterobasidion annosum species complex</taxon>
    </lineage>
</organism>
<proteinExistence type="predicted"/>
<gene>
    <name evidence="1" type="ORF">HETIRDRAFT_426616</name>
</gene>
<dbReference type="AlphaFoldDB" id="W4KE38"/>
<dbReference type="RefSeq" id="XP_009545570.1">
    <property type="nucleotide sequence ID" value="XM_009547275.1"/>
</dbReference>
<dbReference type="EMBL" id="KI925457">
    <property type="protein sequence ID" value="ETW83301.1"/>
    <property type="molecule type" value="Genomic_DNA"/>
</dbReference>
<dbReference type="OrthoDB" id="2423701at2759"/>
<dbReference type="KEGG" id="hir:HETIRDRAFT_426616"/>
<dbReference type="InParanoid" id="W4KE38"/>
<protein>
    <submittedName>
        <fullName evidence="1">Uncharacterized protein</fullName>
    </submittedName>
</protein>